<proteinExistence type="predicted"/>
<feature type="transmembrane region" description="Helical" evidence="6">
    <location>
        <begin position="275"/>
        <end position="298"/>
    </location>
</feature>
<feature type="transmembrane region" description="Helical" evidence="6">
    <location>
        <begin position="66"/>
        <end position="89"/>
    </location>
</feature>
<comment type="subcellular location">
    <subcellularLocation>
        <location evidence="1">Membrane</location>
        <topology evidence="1">Multi-pass membrane protein</topology>
    </subcellularLocation>
</comment>
<dbReference type="Pfam" id="PF07690">
    <property type="entry name" value="MFS_1"/>
    <property type="match status" value="1"/>
</dbReference>
<evidence type="ECO:0000256" key="5">
    <source>
        <dbReference type="SAM" id="MobiDB-lite"/>
    </source>
</evidence>
<keyword evidence="3 6" id="KW-1133">Transmembrane helix</keyword>
<feature type="transmembrane region" description="Helical" evidence="6">
    <location>
        <begin position="448"/>
        <end position="469"/>
    </location>
</feature>
<feature type="transmembrane region" description="Helical" evidence="6">
    <location>
        <begin position="213"/>
        <end position="233"/>
    </location>
</feature>
<evidence type="ECO:0000256" key="6">
    <source>
        <dbReference type="SAM" id="Phobius"/>
    </source>
</evidence>
<feature type="transmembrane region" description="Helical" evidence="6">
    <location>
        <begin position="158"/>
        <end position="179"/>
    </location>
</feature>
<name>A0A168IVJ3_CORDF</name>
<feature type="transmembrane region" description="Helical" evidence="6">
    <location>
        <begin position="133"/>
        <end position="152"/>
    </location>
</feature>
<dbReference type="InterPro" id="IPR011701">
    <property type="entry name" value="MFS"/>
</dbReference>
<keyword evidence="2 6" id="KW-0812">Transmembrane</keyword>
<feature type="transmembrane region" description="Helical" evidence="6">
    <location>
        <begin position="354"/>
        <end position="375"/>
    </location>
</feature>
<feature type="compositionally biased region" description="Basic and acidic residues" evidence="5">
    <location>
        <begin position="20"/>
        <end position="47"/>
    </location>
</feature>
<organism evidence="8 9">
    <name type="scientific">Akanthomyces lecanii RCEF 1005</name>
    <dbReference type="NCBI Taxonomy" id="1081108"/>
    <lineage>
        <taxon>Eukaryota</taxon>
        <taxon>Fungi</taxon>
        <taxon>Dikarya</taxon>
        <taxon>Ascomycota</taxon>
        <taxon>Pezizomycotina</taxon>
        <taxon>Sordariomycetes</taxon>
        <taxon>Hypocreomycetidae</taxon>
        <taxon>Hypocreales</taxon>
        <taxon>Cordycipitaceae</taxon>
        <taxon>Akanthomyces</taxon>
        <taxon>Cordyceps confragosa</taxon>
    </lineage>
</organism>
<comment type="caution">
    <text evidence="8">The sequence shown here is derived from an EMBL/GenBank/DDBJ whole genome shotgun (WGS) entry which is preliminary data.</text>
</comment>
<feature type="transmembrane region" description="Helical" evidence="6">
    <location>
        <begin position="310"/>
        <end position="333"/>
    </location>
</feature>
<evidence type="ECO:0000256" key="2">
    <source>
        <dbReference type="ARBA" id="ARBA00022692"/>
    </source>
</evidence>
<dbReference type="OrthoDB" id="3066029at2759"/>
<reference evidence="8 9" key="1">
    <citation type="journal article" date="2016" name="Genome Biol. Evol.">
        <title>Divergent and convergent evolution of fungal pathogenicity.</title>
        <authorList>
            <person name="Shang Y."/>
            <person name="Xiao G."/>
            <person name="Zheng P."/>
            <person name="Cen K."/>
            <person name="Zhan S."/>
            <person name="Wang C."/>
        </authorList>
    </citation>
    <scope>NUCLEOTIDE SEQUENCE [LARGE SCALE GENOMIC DNA]</scope>
    <source>
        <strain evidence="8 9">RCEF 1005</strain>
    </source>
</reference>
<dbReference type="Gene3D" id="1.20.1250.20">
    <property type="entry name" value="MFS general substrate transporter like domains"/>
    <property type="match status" value="1"/>
</dbReference>
<keyword evidence="9" id="KW-1185">Reference proteome</keyword>
<accession>A0A168IVJ3</accession>
<feature type="domain" description="Major facilitator superfamily (MFS) profile" evidence="7">
    <location>
        <begin position="67"/>
        <end position="473"/>
    </location>
</feature>
<evidence type="ECO:0000256" key="3">
    <source>
        <dbReference type="ARBA" id="ARBA00022989"/>
    </source>
</evidence>
<dbReference type="GO" id="GO:0005886">
    <property type="term" value="C:plasma membrane"/>
    <property type="evidence" value="ECO:0007669"/>
    <property type="project" value="TreeGrafter"/>
</dbReference>
<feature type="transmembrane region" description="Helical" evidence="6">
    <location>
        <begin position="101"/>
        <end position="121"/>
    </location>
</feature>
<dbReference type="PANTHER" id="PTHR23502">
    <property type="entry name" value="MAJOR FACILITATOR SUPERFAMILY"/>
    <property type="match status" value="1"/>
</dbReference>
<feature type="transmembrane region" description="Helical" evidence="6">
    <location>
        <begin position="419"/>
        <end position="442"/>
    </location>
</feature>
<dbReference type="InterPro" id="IPR020846">
    <property type="entry name" value="MFS_dom"/>
</dbReference>
<dbReference type="SUPFAM" id="SSF103473">
    <property type="entry name" value="MFS general substrate transporter"/>
    <property type="match status" value="1"/>
</dbReference>
<dbReference type="PROSITE" id="PS50850">
    <property type="entry name" value="MFS"/>
    <property type="match status" value="1"/>
</dbReference>
<gene>
    <name evidence="8" type="ORF">LEL_03196</name>
</gene>
<feature type="region of interest" description="Disordered" evidence="5">
    <location>
        <begin position="1"/>
        <end position="47"/>
    </location>
</feature>
<feature type="transmembrane region" description="Helical" evidence="6">
    <location>
        <begin position="186"/>
        <end position="207"/>
    </location>
</feature>
<protein>
    <submittedName>
        <fullName evidence="8">Major facilitator superfamily transporter</fullName>
    </submittedName>
</protein>
<evidence type="ECO:0000256" key="1">
    <source>
        <dbReference type="ARBA" id="ARBA00004141"/>
    </source>
</evidence>
<dbReference type="Proteomes" id="UP000076881">
    <property type="component" value="Unassembled WGS sequence"/>
</dbReference>
<evidence type="ECO:0000313" key="8">
    <source>
        <dbReference type="EMBL" id="OAA79710.1"/>
    </source>
</evidence>
<sequence length="500" mass="53820">MPVLQPVPSVVTADNAAMSDRPHRTESGTGARGHDGHDSSDDADNDKFYEDGEEIYSKFSPGRKRAIVAVLGFGAFVALVSSTSVLPAVPEITETFHSTDTIVEISNAIYIALTGVGCVVWGPMSQLYGRRPIIQCACAFFCCMSLGTALAPNLQAFFAFRALSAIGGSALTILGNVIIRATAISWYLSCTVIGPSFGPFMSGLIVQFASWRIIYWVQLGCAIATMLAGFFFIPETTHHKLSADMAHLPQRQKMIAVARKINPLRSVSLLRHLNVVAVSFASAVTLFALYCMLVPIRFVLNPRFGLDSPLLSGVFYLVPGAGCLCSTMIAGKYGDWTVKRWIKKRGRRVPEDRLRAAIPALALLQGGGVLIYGWTVDKAVGGMPVPLIFLFVQAIGQIIASTMLNTYCLENTPSLSADIIAICWLVRYIGACIATAVALPMIRSMGVGWTLTINTILLVVSSVVIMATVKWGEGWRSGTVSEEQSAAPEPAIDSRSAEKV</sequence>
<evidence type="ECO:0000256" key="4">
    <source>
        <dbReference type="ARBA" id="ARBA00023136"/>
    </source>
</evidence>
<keyword evidence="4 6" id="KW-0472">Membrane</keyword>
<dbReference type="InterPro" id="IPR036259">
    <property type="entry name" value="MFS_trans_sf"/>
</dbReference>
<dbReference type="PANTHER" id="PTHR23502:SF64">
    <property type="entry name" value="TRANSPORTER, PUTATIVE (AFU_ORTHOLOGUE AFUA_3G11760)-RELATED"/>
    <property type="match status" value="1"/>
</dbReference>
<feature type="region of interest" description="Disordered" evidence="5">
    <location>
        <begin position="480"/>
        <end position="500"/>
    </location>
</feature>
<dbReference type="AlphaFoldDB" id="A0A168IVJ3"/>
<evidence type="ECO:0000259" key="7">
    <source>
        <dbReference type="PROSITE" id="PS50850"/>
    </source>
</evidence>
<feature type="transmembrane region" description="Helical" evidence="6">
    <location>
        <begin position="387"/>
        <end position="407"/>
    </location>
</feature>
<dbReference type="EMBL" id="AZHF01000002">
    <property type="protein sequence ID" value="OAA79710.1"/>
    <property type="molecule type" value="Genomic_DNA"/>
</dbReference>
<dbReference type="GO" id="GO:0022857">
    <property type="term" value="F:transmembrane transporter activity"/>
    <property type="evidence" value="ECO:0007669"/>
    <property type="project" value="InterPro"/>
</dbReference>
<evidence type="ECO:0000313" key="9">
    <source>
        <dbReference type="Proteomes" id="UP000076881"/>
    </source>
</evidence>
<dbReference type="STRING" id="1081108.A0A168IVJ3"/>